<feature type="compositionally biased region" description="Basic and acidic residues" evidence="5">
    <location>
        <begin position="398"/>
        <end position="408"/>
    </location>
</feature>
<evidence type="ECO:0000256" key="6">
    <source>
        <dbReference type="SAM" id="Phobius"/>
    </source>
</evidence>
<evidence type="ECO:0000256" key="3">
    <source>
        <dbReference type="ARBA" id="ARBA00022989"/>
    </source>
</evidence>
<dbReference type="GO" id="GO:0015179">
    <property type="term" value="F:L-amino acid transmembrane transporter activity"/>
    <property type="evidence" value="ECO:0007669"/>
    <property type="project" value="TreeGrafter"/>
</dbReference>
<dbReference type="Pfam" id="PF01490">
    <property type="entry name" value="Aa_trans"/>
    <property type="match status" value="1"/>
</dbReference>
<dbReference type="EMBL" id="HBIR01025051">
    <property type="protein sequence ID" value="CAE0552221.1"/>
    <property type="molecule type" value="Transcribed_RNA"/>
</dbReference>
<evidence type="ECO:0000256" key="5">
    <source>
        <dbReference type="SAM" id="MobiDB-lite"/>
    </source>
</evidence>
<name>A0A7S3SE74_EMIHU</name>
<comment type="subcellular location">
    <subcellularLocation>
        <location evidence="1">Membrane</location>
        <topology evidence="1">Multi-pass membrane protein</topology>
    </subcellularLocation>
</comment>
<accession>A0A7S3SE74</accession>
<dbReference type="Gene3D" id="1.20.1740.10">
    <property type="entry name" value="Amino acid/polyamine transporter I"/>
    <property type="match status" value="1"/>
</dbReference>
<evidence type="ECO:0000313" key="8">
    <source>
        <dbReference type="EMBL" id="CAE0552221.1"/>
    </source>
</evidence>
<feature type="region of interest" description="Disordered" evidence="5">
    <location>
        <begin position="370"/>
        <end position="428"/>
    </location>
</feature>
<evidence type="ECO:0000256" key="2">
    <source>
        <dbReference type="ARBA" id="ARBA00022692"/>
    </source>
</evidence>
<feature type="transmembrane region" description="Helical" evidence="6">
    <location>
        <begin position="153"/>
        <end position="175"/>
    </location>
</feature>
<reference evidence="8" key="1">
    <citation type="submission" date="2021-01" db="EMBL/GenBank/DDBJ databases">
        <authorList>
            <person name="Corre E."/>
            <person name="Pelletier E."/>
            <person name="Niang G."/>
            <person name="Scheremetjew M."/>
            <person name="Finn R."/>
            <person name="Kale V."/>
            <person name="Holt S."/>
            <person name="Cochrane G."/>
            <person name="Meng A."/>
            <person name="Brown T."/>
            <person name="Cohen L."/>
        </authorList>
    </citation>
    <scope>NUCLEOTIDE SEQUENCE</scope>
    <source>
        <strain evidence="8">379</strain>
    </source>
</reference>
<dbReference type="InterPro" id="IPR013057">
    <property type="entry name" value="AA_transpt_TM"/>
</dbReference>
<evidence type="ECO:0000256" key="1">
    <source>
        <dbReference type="ARBA" id="ARBA00004141"/>
    </source>
</evidence>
<evidence type="ECO:0000259" key="7">
    <source>
        <dbReference type="Pfam" id="PF01490"/>
    </source>
</evidence>
<dbReference type="PANTHER" id="PTHR22950:SF461">
    <property type="entry name" value="AMINO ACID TRANSPORTER TRANSMEMBRANE DOMAIN-CONTAINING PROTEIN"/>
    <property type="match status" value="1"/>
</dbReference>
<dbReference type="PANTHER" id="PTHR22950">
    <property type="entry name" value="AMINO ACID TRANSPORTER"/>
    <property type="match status" value="1"/>
</dbReference>
<protein>
    <recommendedName>
        <fullName evidence="7">Amino acid transporter transmembrane domain-containing protein</fullName>
    </recommendedName>
</protein>
<organism evidence="8">
    <name type="scientific">Emiliania huxleyi</name>
    <name type="common">Coccolithophore</name>
    <name type="synonym">Pontosphaera huxleyi</name>
    <dbReference type="NCBI Taxonomy" id="2903"/>
    <lineage>
        <taxon>Eukaryota</taxon>
        <taxon>Haptista</taxon>
        <taxon>Haptophyta</taxon>
        <taxon>Prymnesiophyceae</taxon>
        <taxon>Isochrysidales</taxon>
        <taxon>Noelaerhabdaceae</taxon>
        <taxon>Emiliania</taxon>
    </lineage>
</organism>
<keyword evidence="3 6" id="KW-1133">Transmembrane helix</keyword>
<feature type="transmembrane region" description="Helical" evidence="6">
    <location>
        <begin position="124"/>
        <end position="146"/>
    </location>
</feature>
<feature type="transmembrane region" description="Helical" evidence="6">
    <location>
        <begin position="90"/>
        <end position="112"/>
    </location>
</feature>
<feature type="transmembrane region" description="Helical" evidence="6">
    <location>
        <begin position="230"/>
        <end position="253"/>
    </location>
</feature>
<proteinExistence type="predicted"/>
<feature type="transmembrane region" description="Helical" evidence="6">
    <location>
        <begin position="44"/>
        <end position="66"/>
    </location>
</feature>
<feature type="domain" description="Amino acid transporter transmembrane" evidence="7">
    <location>
        <begin position="14"/>
        <end position="295"/>
    </location>
</feature>
<dbReference type="AlphaFoldDB" id="A0A7S3SE74"/>
<feature type="transmembrane region" description="Helical" evidence="6">
    <location>
        <begin position="187"/>
        <end position="209"/>
    </location>
</feature>
<feature type="compositionally biased region" description="Basic residues" evidence="5">
    <location>
        <begin position="327"/>
        <end position="345"/>
    </location>
</feature>
<keyword evidence="4 6" id="KW-0472">Membrane</keyword>
<dbReference type="GO" id="GO:0016020">
    <property type="term" value="C:membrane"/>
    <property type="evidence" value="ECO:0007669"/>
    <property type="project" value="UniProtKB-SubCell"/>
</dbReference>
<sequence length="478" mass="51825">MSASEQPIPAKPRLSWRGVSMLMVSDIVGTSVLTFPAVAAELGYALTVLLIVGLFPVTVYVSVLMARTHVRVRGIDSLGSAARRIFGPRYAGGTFVVVYGYTLLGNASYLLVLGTSLQGVFYDARLCLAAASGLGALLLAPLVVGLRRLGDSVALCFFNLLLVLLCVGVAFGELAARGRPPCVETHAVAQGLDFTAVFGGATNLVYAYAGQWMYFEMMTEMEAPADFPKAFLVSGPIMVSLYLLVACLGYYYLGGTPAGSLVESVPAGPAYRAAQGLLLLHVTIVYMVKSVVLARSAHGSLAAPALRRCRPRHALTRSERPTPTPRRAPRARRRRRARRARLRAPRRSLARNAALLIRRDERGPLLRAAAGAHRRAALRPDQLPPPRRPLPRRPLPRPRRDRERERRGGGGVAPPSRAARPRRLDPAATWRADRPRTDCRLCAGDDGGRDLLHRHLPRRAVERAGRAVCMPPAGAGQQ</sequence>
<gene>
    <name evidence="8" type="ORF">EHUX00137_LOCUS19244</name>
</gene>
<keyword evidence="2 6" id="KW-0812">Transmembrane</keyword>
<feature type="region of interest" description="Disordered" evidence="5">
    <location>
        <begin position="312"/>
        <end position="345"/>
    </location>
</feature>
<evidence type="ECO:0000256" key="4">
    <source>
        <dbReference type="ARBA" id="ARBA00023136"/>
    </source>
</evidence>